<dbReference type="SUPFAM" id="SSF48403">
    <property type="entry name" value="Ankyrin repeat"/>
    <property type="match status" value="3"/>
</dbReference>
<sequence length="2748" mass="299620">MSYQALVRLPASSRTAAQIRDDDVASSSDSTQPGELTITRRSTIGHCDDDPSDGNYVLSTLSSAVDATEPITPTLIARWRGEIESLSTEQRQLFLREVSGADLQKYVDSVGDLISDKVQKSQTLRLGRWIAPLVQLVDMSRPFADALNSIYPPAGMILGGVSYVLSMSKRFVDYQEAVLAFLVKACKNLSIINRYKEEFQTEEMQLALIDVYGDIMQFCARASKPFFDSKGKSRTTAVSFFKAQIKSYEAEFGDLEKNLSTHLEVFDRTAILVLGQMSAHLQKTQLWGLKMQVRSQASDERRRSEEEERRIKEVIKEQDEFRQRILSWISATEFRKVQDEKLENTLPGTAQWLIEHQTFQKWKLQSRPSLLYLHGKAGSGKSHLAARLIRDVDLWCREQNASLAKLENPRKYAIAYAYCGTNMAEAISHKNPERTSEAVGGASAILSAILRQLYNFLPRNQDVALVKDLYTENQSGNLSIEDVREAIRLIVPKFTRAFIVIDGLDECSGFHETEFEKLCTFISSMASSSAGGNPASVVIFSRPGYSAIEDVLGEASRIQVDVGANQADIDIFITERTKNLTSNSSSLQEIKGTLSEDADGMFLWVSLVIDSIKKQRSDNKRKMAAKNMPKGLAGAYSVALDRVMAQEDSVKDVALRTLLWIANSERPLTKAELLEALSIEEGMTVLEPEDRVDDQSLVKDCADLVLFKNGRYSLLHVSLKEYLTNQAPGPSDPLAEYWILQLKSQAILAELCITYLSLDTFRTATIKCEEDRTTLLDDYPLLAYSAEYWGKHVAKVASTEKDRVMPLARGFIKDEQLVFVWAQIINEDTDRNATNSTAPKPLHLVSFFGLKELLPYFDPTELQLDSETRYGCLPIDLAFEERHKGMAEWLLSQHELTSTKAIGELQIASKFPLVWLAARNNWVDTIARLLDMGFDKNQLGENPHTFYKLTALQVAVLCGSDEAALSLIEAGANPDLGNSLGETVLMTALAAQRLRVVDRLLDLGADVTLRSRDGTTALEQAIRHNLLGPVTKILAYGEDIRAELGINTSLQVAARFGASNIIDVLLEHGADLEYKDDEGLTPLVIAASKGHLDAVKQLLQHGAQLTTRSARKETIFHHLFSEESTKTVNVLDWILENGDKYAKIDPRNPLEPVTIEGGLSVASNTITLTLVVSEDMGRISPLQKAASYGDMRTIKSLLRTPLRRHMVTHYGHTCLQRALREGNFDFSEALFDACKEVFVQFPPSDETWMGIAAKSGNADLIPLVLSNGGSPVAEDEDGNTPLHIAAFWGRVEFIKSLTDQVPQLDFYCKNHSGGTPLHKAAADELEAIELMLPHYSIDDDLRDNYGQWPLHFAAWLGSFECAKALISFDPNCVDRPDEEGHTALHCAAEEGHGELVRYLLDSAGANGNAENNVGQTILVKAITQSKTDMALFLLSNWPSLAHWVNHKYGVTPLHAAVTRCNETVARRLLDLGCEPHPELTYGSTPLYIAVLRQMVGIVDLYLSRGLYQVVGRHGIRRNCALAAAVCGNLDLWRKLISVDEASATDLDEEGDNAVCIAACYGHTHMFEDMFTLGLGVNGQSIYRGSALIMAAAEGNIDTVHYLCQQGANLNCQDMHGRTALHLAVMGGFEQCQNALLEAGADHEIRDDLGVLARGYRPYVPSMAGVWGPECDIHNPRDIDWSTTREFVLRSLEWLESASLRPVNNEMEAKRWETKRQGVLLVLSHALWLLQDLRTAALVQRGFRLFSSSVRCITCRNPISEDVTYYGCSRCTASKCEQCYSLQGSETIPIQQLEKMERDTTTIRKVLKPLVKYGHQILLEVMNTHQALWEWARRREEAYKTWESRSTKNGGEFCRGEIPGWELVSILTYLGDEFGKTGKPTVPRVSEANPLSLCDASSALTYRLRKLFGNYSPDKEVPCTGCEVHEYVQIWSVADLPDDLKAMFGPEKEFTQVFFRTMVNKYRLDQKGETLTPPDEDSNGESVTRNVSSKGKVVEKDMELTASDASGDVDEENMHIAADMQIDTLIDPIQHDLIQQWRSIPSSKQEKDRERQELVLETAWRLAQAIAYHEVRKPSLADLSNAASSISIKRLTHSAVHALLHTPVHRGGRILVPIQHVEPAALDALLLQQQGGQVGHRGAARLDFAILVRLAQQHVADGLVAQRARAQADGGEPGTALLALLVQHLIRRDLGLVVPRQRALLHLVLLLLHRRLHFVQDTLGLLFALDVLDTANEHIQLPFLALAQLLEAGHLVRVPDDASDGPGALEQHGCEELGDLAAAAKQKNVWGGHDVGCVLCCHGCVDYNGAATSVRGPGLFIGLYESIGLKDHHAKQEQVNLQNSVADETGLGGVVGVDADTSEAELRVPGVGGGGVLGAGAKLGLGSLAGGNGVLGGAADVVELIADAVEDDVGVQRLVLALVHLGVLRLEGRLAGLAAVERLLELDGGRAGAEVEAERRGLEAGEVAGHGVSHGAGTRSSTSGVVTGVVVLVVVVVVLVAGSRGGSGGSRAGGGSGRTTVACGGTASGSISVVLVVVVAVVLVVVVVVVVSSVTSIASSSRGGGTLGSKVGEAVGLHDGSNRLAAGIERLGQRGGGVLVLRSGAIDSGVDQGDNTAELGGGGEARIVADVGHLDVEGVEVLLGLDQSSGALDDRGVVAQAGDDLVGQFKLGARVGGGQQDARGLAGESAGLTGLAKRAQRLDGVLDSAFLAETGLGNSQEKREGSSLGIHDDGYLKNGFDKQTVFFDKGRKF</sequence>
<dbReference type="SUPFAM" id="SSF52540">
    <property type="entry name" value="P-loop containing nucleoside triphosphate hydrolases"/>
    <property type="match status" value="1"/>
</dbReference>
<feature type="repeat" description="ANK" evidence="3">
    <location>
        <begin position="1078"/>
        <end position="1110"/>
    </location>
</feature>
<feature type="repeat" description="ANK" evidence="3">
    <location>
        <begin position="1615"/>
        <end position="1647"/>
    </location>
</feature>
<accession>A0ABR2HNP0</accession>
<protein>
    <submittedName>
        <fullName evidence="8">Vegetative incompatibility protein HET-E-1</fullName>
    </submittedName>
</protein>
<dbReference type="PROSITE" id="PS50297">
    <property type="entry name" value="ANK_REP_REGION"/>
    <property type="match status" value="7"/>
</dbReference>
<dbReference type="SMART" id="SM00248">
    <property type="entry name" value="ANK"/>
    <property type="match status" value="20"/>
</dbReference>
<dbReference type="PANTHER" id="PTHR24198">
    <property type="entry name" value="ANKYRIN REPEAT AND PROTEIN KINASE DOMAIN-CONTAINING PROTEIN"/>
    <property type="match status" value="1"/>
</dbReference>
<feature type="repeat" description="ANK" evidence="3">
    <location>
        <begin position="1277"/>
        <end position="1297"/>
    </location>
</feature>
<keyword evidence="6" id="KW-0812">Transmembrane</keyword>
<comment type="caution">
    <text evidence="8">The sequence shown here is derived from an EMBL/GenBank/DDBJ whole genome shotgun (WGS) entry which is preliminary data.</text>
</comment>
<evidence type="ECO:0000256" key="5">
    <source>
        <dbReference type="SAM" id="MobiDB-lite"/>
    </source>
</evidence>
<evidence type="ECO:0000256" key="1">
    <source>
        <dbReference type="ARBA" id="ARBA00022737"/>
    </source>
</evidence>
<dbReference type="PROSITE" id="PS50088">
    <property type="entry name" value="ANK_REPEAT"/>
    <property type="match status" value="8"/>
</dbReference>
<evidence type="ECO:0000256" key="4">
    <source>
        <dbReference type="SAM" id="Coils"/>
    </source>
</evidence>
<feature type="repeat" description="ANK" evidence="3">
    <location>
        <begin position="1448"/>
        <end position="1472"/>
    </location>
</feature>
<feature type="repeat" description="ANK" evidence="3">
    <location>
        <begin position="980"/>
        <end position="1012"/>
    </location>
</feature>
<gene>
    <name evidence="8" type="ORF">PGQ11_013281</name>
</gene>
<evidence type="ECO:0000256" key="3">
    <source>
        <dbReference type="PROSITE-ProRule" id="PRU00023"/>
    </source>
</evidence>
<feature type="region of interest" description="Disordered" evidence="5">
    <location>
        <begin position="1965"/>
        <end position="1990"/>
    </location>
</feature>
<feature type="transmembrane region" description="Helical" evidence="6">
    <location>
        <begin position="2478"/>
        <end position="2496"/>
    </location>
</feature>
<reference evidence="8 9" key="1">
    <citation type="journal article" date="2024" name="IMA Fungus">
        <title>Apiospora arundinis, a panoply of carbohydrate-active enzymes and secondary metabolites.</title>
        <authorList>
            <person name="Sorensen T."/>
            <person name="Petersen C."/>
            <person name="Muurmann A.T."/>
            <person name="Christiansen J.V."/>
            <person name="Brundto M.L."/>
            <person name="Overgaard C.K."/>
            <person name="Boysen A.T."/>
            <person name="Wollenberg R.D."/>
            <person name="Larsen T.O."/>
            <person name="Sorensen J.L."/>
            <person name="Nielsen K.L."/>
            <person name="Sondergaard T.E."/>
        </authorList>
    </citation>
    <scope>NUCLEOTIDE SEQUENCE [LARGE SCALE GENOMIC DNA]</scope>
    <source>
        <strain evidence="8 9">AAU 773</strain>
    </source>
</reference>
<keyword evidence="4" id="KW-0175">Coiled coil</keyword>
<dbReference type="InterPro" id="IPR056884">
    <property type="entry name" value="NPHP3-like_N"/>
</dbReference>
<feature type="transmembrane region" description="Helical" evidence="6">
    <location>
        <begin position="2516"/>
        <end position="2546"/>
    </location>
</feature>
<keyword evidence="6" id="KW-0472">Membrane</keyword>
<dbReference type="InterPro" id="IPR036770">
    <property type="entry name" value="Ankyrin_rpt-contain_sf"/>
</dbReference>
<proteinExistence type="predicted"/>
<dbReference type="Gene3D" id="1.25.40.20">
    <property type="entry name" value="Ankyrin repeat-containing domain"/>
    <property type="match status" value="3"/>
</dbReference>
<dbReference type="InterPro" id="IPR027417">
    <property type="entry name" value="P-loop_NTPase"/>
</dbReference>
<feature type="repeat" description="ANK" evidence="3">
    <location>
        <begin position="1379"/>
        <end position="1412"/>
    </location>
</feature>
<dbReference type="InterPro" id="IPR002110">
    <property type="entry name" value="Ankyrin_rpt"/>
</dbReference>
<evidence type="ECO:0000259" key="7">
    <source>
        <dbReference type="Pfam" id="PF24883"/>
    </source>
</evidence>
<feature type="compositionally biased region" description="Polar residues" evidence="5">
    <location>
        <begin position="1979"/>
        <end position="1988"/>
    </location>
</feature>
<evidence type="ECO:0000313" key="9">
    <source>
        <dbReference type="Proteomes" id="UP001390339"/>
    </source>
</evidence>
<dbReference type="Pfam" id="PF00023">
    <property type="entry name" value="Ank"/>
    <property type="match status" value="1"/>
</dbReference>
<dbReference type="PANTHER" id="PTHR24198:SF165">
    <property type="entry name" value="ANKYRIN REPEAT-CONTAINING PROTEIN-RELATED"/>
    <property type="match status" value="1"/>
</dbReference>
<keyword evidence="6" id="KW-1133">Transmembrane helix</keyword>
<keyword evidence="2 3" id="KW-0040">ANK repeat</keyword>
<feature type="coiled-coil region" evidence="4">
    <location>
        <begin position="297"/>
        <end position="324"/>
    </location>
</feature>
<organism evidence="8 9">
    <name type="scientific">Apiospora arundinis</name>
    <dbReference type="NCBI Taxonomy" id="335852"/>
    <lineage>
        <taxon>Eukaryota</taxon>
        <taxon>Fungi</taxon>
        <taxon>Dikarya</taxon>
        <taxon>Ascomycota</taxon>
        <taxon>Pezizomycotina</taxon>
        <taxon>Sordariomycetes</taxon>
        <taxon>Xylariomycetidae</taxon>
        <taxon>Amphisphaeriales</taxon>
        <taxon>Apiosporaceae</taxon>
        <taxon>Apiospora</taxon>
    </lineage>
</organism>
<dbReference type="Pfam" id="PF24883">
    <property type="entry name" value="NPHP3_N"/>
    <property type="match status" value="1"/>
</dbReference>
<dbReference type="Pfam" id="PF12796">
    <property type="entry name" value="Ank_2"/>
    <property type="match status" value="3"/>
</dbReference>
<evidence type="ECO:0000256" key="2">
    <source>
        <dbReference type="ARBA" id="ARBA00023043"/>
    </source>
</evidence>
<keyword evidence="1" id="KW-0677">Repeat</keyword>
<keyword evidence="9" id="KW-1185">Reference proteome</keyword>
<feature type="repeat" description="ANK" evidence="3">
    <location>
        <begin position="1582"/>
        <end position="1614"/>
    </location>
</feature>
<dbReference type="Proteomes" id="UP001390339">
    <property type="component" value="Unassembled WGS sequence"/>
</dbReference>
<name>A0ABR2HNP0_9PEZI</name>
<evidence type="ECO:0000256" key="6">
    <source>
        <dbReference type="SAM" id="Phobius"/>
    </source>
</evidence>
<evidence type="ECO:0000313" key="8">
    <source>
        <dbReference type="EMBL" id="KAK8850802.1"/>
    </source>
</evidence>
<feature type="repeat" description="ANK" evidence="3">
    <location>
        <begin position="1045"/>
        <end position="1077"/>
    </location>
</feature>
<feature type="domain" description="Nephrocystin 3-like N-terminal" evidence="7">
    <location>
        <begin position="348"/>
        <end position="542"/>
    </location>
</feature>
<dbReference type="Gene3D" id="3.40.50.300">
    <property type="entry name" value="P-loop containing nucleotide triphosphate hydrolases"/>
    <property type="match status" value="1"/>
</dbReference>
<dbReference type="EMBL" id="JAPCWZ010000009">
    <property type="protein sequence ID" value="KAK8850802.1"/>
    <property type="molecule type" value="Genomic_DNA"/>
</dbReference>